<evidence type="ECO:0000313" key="2">
    <source>
        <dbReference type="EMBL" id="TGM17271.1"/>
    </source>
</evidence>
<dbReference type="Proteomes" id="UP000297422">
    <property type="component" value="Unassembled WGS sequence"/>
</dbReference>
<evidence type="ECO:0000313" key="3">
    <source>
        <dbReference type="Proteomes" id="UP000297422"/>
    </source>
</evidence>
<dbReference type="RefSeq" id="WP_135684585.1">
    <property type="nucleotide sequence ID" value="NZ_RQEQ01000080.1"/>
</dbReference>
<dbReference type="InterPro" id="IPR001387">
    <property type="entry name" value="Cro/C1-type_HTH"/>
</dbReference>
<feature type="domain" description="HTH cro/C1-type" evidence="1">
    <location>
        <begin position="11"/>
        <end position="65"/>
    </location>
</feature>
<organism evidence="2 3">
    <name type="scientific">Leptospira stimsonii</name>
    <dbReference type="NCBI Taxonomy" id="2202203"/>
    <lineage>
        <taxon>Bacteria</taxon>
        <taxon>Pseudomonadati</taxon>
        <taxon>Spirochaetota</taxon>
        <taxon>Spirochaetia</taxon>
        <taxon>Leptospirales</taxon>
        <taxon>Leptospiraceae</taxon>
        <taxon>Leptospira</taxon>
    </lineage>
</organism>
<dbReference type="EMBL" id="RQGT01000059">
    <property type="protein sequence ID" value="TGM17271.1"/>
    <property type="molecule type" value="Genomic_DNA"/>
</dbReference>
<gene>
    <name evidence="2" type="ORF">EHQ90_07775</name>
</gene>
<dbReference type="CDD" id="cd00093">
    <property type="entry name" value="HTH_XRE"/>
    <property type="match status" value="1"/>
</dbReference>
<accession>A0ABY2N5I7</accession>
<reference evidence="3" key="1">
    <citation type="journal article" date="2019" name="PLoS Negl. Trop. Dis.">
        <title>Revisiting the worldwide diversity of Leptospira species in the environment.</title>
        <authorList>
            <person name="Vincent A.T."/>
            <person name="Schiettekatte O."/>
            <person name="Bourhy P."/>
            <person name="Veyrier F.J."/>
            <person name="Picardeau M."/>
        </authorList>
    </citation>
    <scope>NUCLEOTIDE SEQUENCE [LARGE SCALE GENOMIC DNA]</scope>
    <source>
        <strain evidence="3">201702407</strain>
    </source>
</reference>
<dbReference type="InterPro" id="IPR010982">
    <property type="entry name" value="Lambda_DNA-bd_dom_sf"/>
</dbReference>
<keyword evidence="3" id="KW-1185">Reference proteome</keyword>
<protein>
    <submittedName>
        <fullName evidence="2">XRE family transcriptional regulator</fullName>
    </submittedName>
</protein>
<comment type="caution">
    <text evidence="2">The sequence shown here is derived from an EMBL/GenBank/DDBJ whole genome shotgun (WGS) entry which is preliminary data.</text>
</comment>
<proteinExistence type="predicted"/>
<evidence type="ECO:0000259" key="1">
    <source>
        <dbReference type="PROSITE" id="PS50943"/>
    </source>
</evidence>
<dbReference type="PROSITE" id="PS50943">
    <property type="entry name" value="HTH_CROC1"/>
    <property type="match status" value="1"/>
</dbReference>
<name>A0ABY2N5I7_9LEPT</name>
<sequence length="134" mass="15349">MKPEERIEKALEYLKQVKGLTQSKVAAILRLSGATITNLKKGDIELTEKMSDAWEYKLGISSEWLQREIGEMVIPNFAFTTEEKLDILEKAESRLQKIESLPGATDMIDGYIDLSEKDREAVNMLVKHFKNKLF</sequence>
<dbReference type="SUPFAM" id="SSF47413">
    <property type="entry name" value="lambda repressor-like DNA-binding domains"/>
    <property type="match status" value="1"/>
</dbReference>